<evidence type="ECO:0000313" key="2">
    <source>
        <dbReference type="EMBL" id="JAC24835.1"/>
    </source>
</evidence>
<accession>A0A023FVT4</accession>
<feature type="chain" id="PRO_5001521367" evidence="1">
    <location>
        <begin position="23"/>
        <end position="126"/>
    </location>
</feature>
<keyword evidence="1" id="KW-0732">Signal</keyword>
<proteinExistence type="evidence at transcript level"/>
<sequence length="126" mass="14797">MRRFICLTLLAFIAGAVLFVGAAHTRRRVRRVPESTPDPEEYDDTAEDCRLPEHQNCSYRWGCNCMPPLLGYMRHRRFFYSPRNNTCYLSLINLQDGCNSFVTRKDCWNSCVRRKPKPKPTKYMGI</sequence>
<dbReference type="InterPro" id="IPR036880">
    <property type="entry name" value="Kunitz_BPTI_sf"/>
</dbReference>
<protein>
    <submittedName>
        <fullName evidence="2">Putative secreted protein</fullName>
    </submittedName>
</protein>
<reference evidence="2" key="1">
    <citation type="submission" date="2014-03" db="EMBL/GenBank/DDBJ databases">
        <title>The sialotranscriptome of Amblyomma triste, Amblyomma parvum and Amblyomma cajennense ticks, uncovered by 454-based RNA-seq.</title>
        <authorList>
            <person name="Garcia G.R."/>
            <person name="Gardinassi L.G."/>
            <person name="Ribeiro J.M."/>
            <person name="Anatrielo E."/>
            <person name="Ferreira B.R."/>
            <person name="Moreira H.N."/>
            <person name="Mafra C."/>
            <person name="Olegario M.M."/>
            <person name="Szabo P.J."/>
            <person name="Miranda-Santos I.K."/>
            <person name="Maruyama S.R."/>
        </authorList>
    </citation>
    <scope>NUCLEOTIDE SEQUENCE</scope>
    <source>
        <strain evidence="2">Araguapaz</strain>
        <tissue evidence="2">Salivary glands</tissue>
    </source>
</reference>
<evidence type="ECO:0000256" key="1">
    <source>
        <dbReference type="SAM" id="SignalP"/>
    </source>
</evidence>
<dbReference type="Gene3D" id="4.10.410.10">
    <property type="entry name" value="Pancreatic trypsin inhibitor Kunitz domain"/>
    <property type="match status" value="1"/>
</dbReference>
<feature type="signal peptide" evidence="1">
    <location>
        <begin position="1"/>
        <end position="22"/>
    </location>
</feature>
<name>A0A023FVT4_AMBPA</name>
<organism evidence="2">
    <name type="scientific">Amblyomma parvum</name>
    <name type="common">South American tick</name>
    <dbReference type="NCBI Taxonomy" id="251391"/>
    <lineage>
        <taxon>Eukaryota</taxon>
        <taxon>Metazoa</taxon>
        <taxon>Ecdysozoa</taxon>
        <taxon>Arthropoda</taxon>
        <taxon>Chelicerata</taxon>
        <taxon>Arachnida</taxon>
        <taxon>Acari</taxon>
        <taxon>Parasitiformes</taxon>
        <taxon>Ixodida</taxon>
        <taxon>Ixodoidea</taxon>
        <taxon>Ixodidae</taxon>
        <taxon>Amblyomminae</taxon>
        <taxon>Amblyomma</taxon>
    </lineage>
</organism>
<dbReference type="AlphaFoldDB" id="A0A023FVT4"/>
<dbReference type="EMBL" id="GBBL01002485">
    <property type="protein sequence ID" value="JAC24835.1"/>
    <property type="molecule type" value="mRNA"/>
</dbReference>
<dbReference type="GO" id="GO:0004867">
    <property type="term" value="F:serine-type endopeptidase inhibitor activity"/>
    <property type="evidence" value="ECO:0007669"/>
    <property type="project" value="InterPro"/>
</dbReference>